<dbReference type="GO" id="GO:0016020">
    <property type="term" value="C:membrane"/>
    <property type="evidence" value="ECO:0007669"/>
    <property type="project" value="UniProtKB-SubCell"/>
</dbReference>
<evidence type="ECO:0000256" key="4">
    <source>
        <dbReference type="ARBA" id="ARBA00023136"/>
    </source>
</evidence>
<dbReference type="PANTHER" id="PTHR15407:SF28">
    <property type="entry name" value="RIBITOL-5-PHOSPHATE TRANSFERASE FKTN"/>
    <property type="match status" value="1"/>
</dbReference>
<comment type="subcellular location">
    <subcellularLocation>
        <location evidence="1">Membrane</location>
        <topology evidence="1">Single-pass membrane protein</topology>
    </subcellularLocation>
</comment>
<keyword evidence="2" id="KW-0812">Transmembrane</keyword>
<organism evidence="5">
    <name type="scientific">Anisakis simplex</name>
    <name type="common">Herring worm</name>
    <dbReference type="NCBI Taxonomy" id="6269"/>
    <lineage>
        <taxon>Eukaryota</taxon>
        <taxon>Metazoa</taxon>
        <taxon>Ecdysozoa</taxon>
        <taxon>Nematoda</taxon>
        <taxon>Chromadorea</taxon>
        <taxon>Rhabditida</taxon>
        <taxon>Spirurina</taxon>
        <taxon>Ascaridomorpha</taxon>
        <taxon>Ascaridoidea</taxon>
        <taxon>Anisakidae</taxon>
        <taxon>Anisakis</taxon>
        <taxon>Anisakis simplex complex</taxon>
    </lineage>
</organism>
<dbReference type="PANTHER" id="PTHR15407">
    <property type="entry name" value="FUKUTIN-RELATED"/>
    <property type="match status" value="1"/>
</dbReference>
<dbReference type="WBParaSite" id="ASIM_0000598001-mRNA-1">
    <property type="protein sequence ID" value="ASIM_0000598001-mRNA-1"/>
    <property type="gene ID" value="ASIM_0000598001"/>
</dbReference>
<protein>
    <submittedName>
        <fullName evidence="5">Fukutin (inferred by orthology to a human protein)</fullName>
    </submittedName>
</protein>
<evidence type="ECO:0000256" key="2">
    <source>
        <dbReference type="ARBA" id="ARBA00022692"/>
    </source>
</evidence>
<evidence type="ECO:0000256" key="1">
    <source>
        <dbReference type="ARBA" id="ARBA00004167"/>
    </source>
</evidence>
<keyword evidence="3" id="KW-1133">Transmembrane helix</keyword>
<evidence type="ECO:0000313" key="5">
    <source>
        <dbReference type="WBParaSite" id="ASIM_0000598001-mRNA-1"/>
    </source>
</evidence>
<evidence type="ECO:0000256" key="3">
    <source>
        <dbReference type="ARBA" id="ARBA00022989"/>
    </source>
</evidence>
<name>A0A0M3JED6_ANISI</name>
<reference evidence="5" key="1">
    <citation type="submission" date="2017-02" db="UniProtKB">
        <authorList>
            <consortium name="WormBaseParasite"/>
        </authorList>
    </citation>
    <scope>IDENTIFICATION</scope>
</reference>
<sequence>LELSVYSDSIKMDLFFVFHDEEYDWVGGMIVYKKQKLRWIYPRIDKLCVGDLYGHLFHVPCNVEQVLEV</sequence>
<dbReference type="AlphaFoldDB" id="A0A0M3JED6"/>
<dbReference type="InterPro" id="IPR009644">
    <property type="entry name" value="FKTN/MNN4/W02B3.4-1"/>
</dbReference>
<proteinExistence type="predicted"/>
<keyword evidence="4" id="KW-0472">Membrane</keyword>
<accession>A0A0M3JED6</accession>